<reference evidence="1 2" key="1">
    <citation type="submission" date="2016-03" db="EMBL/GenBank/DDBJ databases">
        <title>Fine-scale spatial genetic structure of a fungal parasite of coffee scale insects.</title>
        <authorList>
            <person name="Jackson D."/>
            <person name="Zemenick K.A."/>
            <person name="Malloure B."/>
            <person name="Quandt C.A."/>
            <person name="James T.Y."/>
        </authorList>
    </citation>
    <scope>NUCLEOTIDE SEQUENCE [LARGE SCALE GENOMIC DNA]</scope>
    <source>
        <strain evidence="1 2">UM487</strain>
    </source>
</reference>
<dbReference type="OrthoDB" id="4864578at2759"/>
<gene>
    <name evidence="1" type="ORF">LLEC1_04197</name>
</gene>
<proteinExistence type="predicted"/>
<evidence type="ECO:0000313" key="1">
    <source>
        <dbReference type="EMBL" id="OAR01269.1"/>
    </source>
</evidence>
<evidence type="ECO:0000313" key="2">
    <source>
        <dbReference type="Proteomes" id="UP000243081"/>
    </source>
</evidence>
<comment type="caution">
    <text evidence="1">The sequence shown here is derived from an EMBL/GenBank/DDBJ whole genome shotgun (WGS) entry which is preliminary data.</text>
</comment>
<dbReference type="AlphaFoldDB" id="A0A179IHS5"/>
<keyword evidence="2" id="KW-1185">Reference proteome</keyword>
<protein>
    <submittedName>
        <fullName evidence="1">Uncharacterized protein</fullName>
    </submittedName>
</protein>
<dbReference type="Proteomes" id="UP000243081">
    <property type="component" value="Unassembled WGS sequence"/>
</dbReference>
<dbReference type="EMBL" id="LUKN01001255">
    <property type="protein sequence ID" value="OAR01269.1"/>
    <property type="molecule type" value="Genomic_DNA"/>
</dbReference>
<accession>A0A179IHS5</accession>
<name>A0A179IHS5_CORDF</name>
<sequence length="102" mass="11382">MRALLSIAPVSIPGRRRIIPLLVALTLTALYIHSWAFARVPYSGPAKLPTQATLDVHPITQLISNATAHFETLLRERSFTLEDAAEKYRQRRGQHPPPGFNA</sequence>
<organism evidence="1 2">
    <name type="scientific">Cordyceps confragosa</name>
    <name type="common">Lecanicillium lecanii</name>
    <dbReference type="NCBI Taxonomy" id="2714763"/>
    <lineage>
        <taxon>Eukaryota</taxon>
        <taxon>Fungi</taxon>
        <taxon>Dikarya</taxon>
        <taxon>Ascomycota</taxon>
        <taxon>Pezizomycotina</taxon>
        <taxon>Sordariomycetes</taxon>
        <taxon>Hypocreomycetidae</taxon>
        <taxon>Hypocreales</taxon>
        <taxon>Cordycipitaceae</taxon>
        <taxon>Akanthomyces</taxon>
    </lineage>
</organism>